<reference evidence="1" key="1">
    <citation type="journal article" date="2013" name="Nature">
        <title>Draft genome of the wheat A-genome progenitor Triticum urartu.</title>
        <authorList>
            <person name="Ling H.Q."/>
            <person name="Zhao S."/>
            <person name="Liu D."/>
            <person name="Wang J."/>
            <person name="Sun H."/>
            <person name="Zhang C."/>
            <person name="Fan H."/>
            <person name="Li D."/>
            <person name="Dong L."/>
            <person name="Tao Y."/>
            <person name="Gao C."/>
            <person name="Wu H."/>
            <person name="Li Y."/>
            <person name="Cui Y."/>
            <person name="Guo X."/>
            <person name="Zheng S."/>
            <person name="Wang B."/>
            <person name="Yu K."/>
            <person name="Liang Q."/>
            <person name="Yang W."/>
            <person name="Lou X."/>
            <person name="Chen J."/>
            <person name="Feng M."/>
            <person name="Jian J."/>
            <person name="Zhang X."/>
            <person name="Luo G."/>
            <person name="Jiang Y."/>
            <person name="Liu J."/>
            <person name="Wang Z."/>
            <person name="Sha Y."/>
            <person name="Zhang B."/>
            <person name="Wu H."/>
            <person name="Tang D."/>
            <person name="Shen Q."/>
            <person name="Xue P."/>
            <person name="Zou S."/>
            <person name="Wang X."/>
            <person name="Liu X."/>
            <person name="Wang F."/>
            <person name="Yang Y."/>
            <person name="An X."/>
            <person name="Dong Z."/>
            <person name="Zhang K."/>
            <person name="Zhang X."/>
            <person name="Luo M.C."/>
            <person name="Dvorak J."/>
            <person name="Tong Y."/>
            <person name="Wang J."/>
            <person name="Yang H."/>
            <person name="Li Z."/>
            <person name="Wang D."/>
            <person name="Zhang A."/>
            <person name="Wang J."/>
        </authorList>
    </citation>
    <scope>NUCLEOTIDE SEQUENCE</scope>
</reference>
<dbReference type="PANTHER" id="PTHR36139:SF1">
    <property type="entry name" value="SUCCINATE DEHYDROGENASE SUBUNIT 5, MITOCHONDRIAL"/>
    <property type="match status" value="1"/>
</dbReference>
<dbReference type="GO" id="GO:0045273">
    <property type="term" value="C:respiratory chain complex II (succinate dehydrogenase)"/>
    <property type="evidence" value="ECO:0007669"/>
    <property type="project" value="InterPro"/>
</dbReference>
<gene>
    <name evidence="1" type="ORF">TRIUR3_12561</name>
</gene>
<dbReference type="GO" id="GO:0006099">
    <property type="term" value="P:tricarboxylic acid cycle"/>
    <property type="evidence" value="ECO:0007669"/>
    <property type="project" value="InterPro"/>
</dbReference>
<dbReference type="PANTHER" id="PTHR36139">
    <property type="entry name" value="SUCCINATE DEHYDROGENASE SUBUNIT 5, MITOCHONDRIAL"/>
    <property type="match status" value="1"/>
</dbReference>
<proteinExistence type="predicted"/>
<organism evidence="1">
    <name type="scientific">Triticum urartu</name>
    <name type="common">Red wild einkorn</name>
    <name type="synonym">Crithodium urartu</name>
    <dbReference type="NCBI Taxonomy" id="4572"/>
    <lineage>
        <taxon>Eukaryota</taxon>
        <taxon>Viridiplantae</taxon>
        <taxon>Streptophyta</taxon>
        <taxon>Embryophyta</taxon>
        <taxon>Tracheophyta</taxon>
        <taxon>Spermatophyta</taxon>
        <taxon>Magnoliopsida</taxon>
        <taxon>Liliopsida</taxon>
        <taxon>Poales</taxon>
        <taxon>Poaceae</taxon>
        <taxon>BOP clade</taxon>
        <taxon>Pooideae</taxon>
        <taxon>Triticodae</taxon>
        <taxon>Triticeae</taxon>
        <taxon>Triticinae</taxon>
        <taxon>Triticum</taxon>
    </lineage>
</organism>
<protein>
    <recommendedName>
        <fullName evidence="2">Succinate dehydrogenase subunit 5, mitochondrial</fullName>
    </recommendedName>
</protein>
<dbReference type="AlphaFoldDB" id="M8AAF4"/>
<evidence type="ECO:0008006" key="2">
    <source>
        <dbReference type="Google" id="ProtNLM"/>
    </source>
</evidence>
<evidence type="ECO:0000313" key="1">
    <source>
        <dbReference type="EMBL" id="EMS61665.1"/>
    </source>
</evidence>
<name>M8AAF4_TRIUA</name>
<accession>M8AAF4</accession>
<dbReference type="STRING" id="4572.M8AAF4"/>
<sequence length="277" mass="30245">MAAAPPPSSPAPGERAPLPPHLAVHLVNAPVRLTSCCGAAFLSLDRRHLRSSSHRILLVATRKYHMLVSGFAPVSTYDPVRCLWFYGRQCLQFAAGGNNAFSWNFRRLLSSNEKHMSAMSDPQIESAVKDLMAASWSELPHSLVEEAKKAVSKSTDDAAGQEALKNVFRAAEACEEFGGVLVTLRMALDDLCGLTGENVGPLPGYVEDAVKSTFNRYMTYLESFGPDEHFLRKKVENELGTKMIHLKMRCSGIGSEWGKITLIGTSGISGSYVELRA</sequence>
<dbReference type="eggNOG" id="ENOG502QQK1">
    <property type="taxonomic scope" value="Eukaryota"/>
</dbReference>
<dbReference type="InterPro" id="IPR025397">
    <property type="entry name" value="SDH5"/>
</dbReference>
<dbReference type="Pfam" id="PF14290">
    <property type="entry name" value="SDH5_plant"/>
    <property type="match status" value="1"/>
</dbReference>
<dbReference type="EMBL" id="KD092838">
    <property type="protein sequence ID" value="EMS61665.1"/>
    <property type="molecule type" value="Genomic_DNA"/>
</dbReference>